<accession>U6H1L9</accession>
<dbReference type="OrthoDB" id="3256376at2759"/>
<evidence type="ECO:0000313" key="1">
    <source>
        <dbReference type="EMBL" id="CDI86345.1"/>
    </source>
</evidence>
<sequence>MSKYAKAYQRAVALALSNGSNDSLVGMTIVLENVKPFNWSIEGKPLPQALRITGVVEYYRWNLVLTAEDIATKKEYLVNIPAADISKYTQSSEEFEEEMRQTAEHEKNAVLQACGCMPAELAASQKGIFIPVYTSEILGLDQIHSVGDIKIYGTVGLMEGAVRNFGHLSHRIGTLDEKARDYMAYRLLLMAVKLEQAGFLTGDYTENPEPNAILELYRAGWTVPQAKANMWNLGILLFHLYTGNQNPYRPWEGDTSQEIFSLPKRLLEEEVRSNVLIPELEASNVPRRWVELIVRLLEPTSAHRISGFQVVREFPDLINQQAE</sequence>
<name>U6H1L9_9EIME</name>
<dbReference type="VEuPathDB" id="ToxoDB:EPH_0068670"/>
<reference evidence="1" key="2">
    <citation type="submission" date="2013-10" db="EMBL/GenBank/DDBJ databases">
        <authorList>
            <person name="Aslett M."/>
        </authorList>
    </citation>
    <scope>NUCLEOTIDE SEQUENCE [LARGE SCALE GENOMIC DNA]</scope>
    <source>
        <strain evidence="1">Houghton</strain>
    </source>
</reference>
<evidence type="ECO:0000313" key="2">
    <source>
        <dbReference type="Proteomes" id="UP000018201"/>
    </source>
</evidence>
<dbReference type="AlphaFoldDB" id="U6H1L9"/>
<proteinExistence type="predicted"/>
<dbReference type="EMBL" id="HG695167">
    <property type="protein sequence ID" value="CDI86345.1"/>
    <property type="molecule type" value="Genomic_DNA"/>
</dbReference>
<dbReference type="SUPFAM" id="SSF56112">
    <property type="entry name" value="Protein kinase-like (PK-like)"/>
    <property type="match status" value="1"/>
</dbReference>
<organism evidence="1 2">
    <name type="scientific">Eimeria praecox</name>
    <dbReference type="NCBI Taxonomy" id="51316"/>
    <lineage>
        <taxon>Eukaryota</taxon>
        <taxon>Sar</taxon>
        <taxon>Alveolata</taxon>
        <taxon>Apicomplexa</taxon>
        <taxon>Conoidasida</taxon>
        <taxon>Coccidia</taxon>
        <taxon>Eucoccidiorida</taxon>
        <taxon>Eimeriorina</taxon>
        <taxon>Eimeriidae</taxon>
        <taxon>Eimeria</taxon>
    </lineage>
</organism>
<evidence type="ECO:0008006" key="3">
    <source>
        <dbReference type="Google" id="ProtNLM"/>
    </source>
</evidence>
<dbReference type="Gene3D" id="1.10.510.10">
    <property type="entry name" value="Transferase(Phosphotransferase) domain 1"/>
    <property type="match status" value="1"/>
</dbReference>
<keyword evidence="2" id="KW-1185">Reference proteome</keyword>
<dbReference type="Proteomes" id="UP000018201">
    <property type="component" value="Unassembled WGS sequence"/>
</dbReference>
<gene>
    <name evidence="1" type="ORF">EPH_0068670</name>
</gene>
<dbReference type="InterPro" id="IPR011009">
    <property type="entry name" value="Kinase-like_dom_sf"/>
</dbReference>
<protein>
    <recommendedName>
        <fullName evidence="3">Protein kinase domain-containing protein</fullName>
    </recommendedName>
</protein>
<reference evidence="1" key="1">
    <citation type="submission" date="2013-10" db="EMBL/GenBank/DDBJ databases">
        <title>Genomic analysis of the causative agents of coccidiosis in chickens.</title>
        <authorList>
            <person name="Reid A.J."/>
            <person name="Blake D."/>
            <person name="Billington K."/>
            <person name="Browne H."/>
            <person name="Dunn M."/>
            <person name="Hung S."/>
            <person name="Kawahara F."/>
            <person name="Miranda-Saavedra D."/>
            <person name="Mourier T."/>
            <person name="Nagra H."/>
            <person name="Otto T.D."/>
            <person name="Rawlings N."/>
            <person name="Sanchez A."/>
            <person name="Sanders M."/>
            <person name="Subramaniam C."/>
            <person name="Tay Y."/>
            <person name="Dear P."/>
            <person name="Doerig C."/>
            <person name="Gruber A."/>
            <person name="Parkinson J."/>
            <person name="Shirley M."/>
            <person name="Wan K.L."/>
            <person name="Berriman M."/>
            <person name="Tomley F."/>
            <person name="Pain A."/>
        </authorList>
    </citation>
    <scope>NUCLEOTIDE SEQUENCE [LARGE SCALE GENOMIC DNA]</scope>
    <source>
        <strain evidence="1">Houghton</strain>
    </source>
</reference>